<proteinExistence type="predicted"/>
<keyword evidence="3" id="KW-1185">Reference proteome</keyword>
<organism evidence="2 3">
    <name type="scientific">Solanum commersonii</name>
    <name type="common">Commerson's wild potato</name>
    <name type="synonym">Commerson's nightshade</name>
    <dbReference type="NCBI Taxonomy" id="4109"/>
    <lineage>
        <taxon>Eukaryota</taxon>
        <taxon>Viridiplantae</taxon>
        <taxon>Streptophyta</taxon>
        <taxon>Embryophyta</taxon>
        <taxon>Tracheophyta</taxon>
        <taxon>Spermatophyta</taxon>
        <taxon>Magnoliopsida</taxon>
        <taxon>eudicotyledons</taxon>
        <taxon>Gunneridae</taxon>
        <taxon>Pentapetalae</taxon>
        <taxon>asterids</taxon>
        <taxon>lamiids</taxon>
        <taxon>Solanales</taxon>
        <taxon>Solanaceae</taxon>
        <taxon>Solanoideae</taxon>
        <taxon>Solaneae</taxon>
        <taxon>Solanum</taxon>
    </lineage>
</organism>
<comment type="caution">
    <text evidence="2">The sequence shown here is derived from an EMBL/GenBank/DDBJ whole genome shotgun (WGS) entry which is preliminary data.</text>
</comment>
<dbReference type="Proteomes" id="UP000824120">
    <property type="component" value="Chromosome 5"/>
</dbReference>
<dbReference type="AlphaFoldDB" id="A0A9J5Z085"/>
<protein>
    <submittedName>
        <fullName evidence="2">Uncharacterized protein</fullName>
    </submittedName>
</protein>
<keyword evidence="1" id="KW-0812">Transmembrane</keyword>
<keyword evidence="1" id="KW-0472">Membrane</keyword>
<sequence>MIGKNRNWMMNVIYVIYMIINIFIGMVALNLIPFPRTPISILLLFVMLVGAMKRRMQNKRRAMEEHKKFMKLLDILDAIQL</sequence>
<feature type="transmembrane region" description="Helical" evidence="1">
    <location>
        <begin position="12"/>
        <end position="31"/>
    </location>
</feature>
<feature type="transmembrane region" description="Helical" evidence="1">
    <location>
        <begin position="37"/>
        <end position="53"/>
    </location>
</feature>
<evidence type="ECO:0000313" key="3">
    <source>
        <dbReference type="Proteomes" id="UP000824120"/>
    </source>
</evidence>
<name>A0A9J5Z085_SOLCO</name>
<evidence type="ECO:0000313" key="2">
    <source>
        <dbReference type="EMBL" id="KAG5606321.1"/>
    </source>
</evidence>
<dbReference type="EMBL" id="JACXVP010000005">
    <property type="protein sequence ID" value="KAG5606321.1"/>
    <property type="molecule type" value="Genomic_DNA"/>
</dbReference>
<gene>
    <name evidence="2" type="ORF">H5410_027813</name>
</gene>
<evidence type="ECO:0000256" key="1">
    <source>
        <dbReference type="SAM" id="Phobius"/>
    </source>
</evidence>
<keyword evidence="1" id="KW-1133">Transmembrane helix</keyword>
<reference evidence="2 3" key="1">
    <citation type="submission" date="2020-09" db="EMBL/GenBank/DDBJ databases">
        <title>De no assembly of potato wild relative species, Solanum commersonii.</title>
        <authorList>
            <person name="Cho K."/>
        </authorList>
    </citation>
    <scope>NUCLEOTIDE SEQUENCE [LARGE SCALE GENOMIC DNA]</scope>
    <source>
        <strain evidence="2">LZ3.2</strain>
        <tissue evidence="2">Leaf</tissue>
    </source>
</reference>
<accession>A0A9J5Z085</accession>